<evidence type="ECO:0000259" key="2">
    <source>
        <dbReference type="Pfam" id="PF13828"/>
    </source>
</evidence>
<dbReference type="Pfam" id="PF13828">
    <property type="entry name" value="DUF4190"/>
    <property type="match status" value="1"/>
</dbReference>
<accession>A0A5C6WAJ0</accession>
<keyword evidence="1" id="KW-0812">Transmembrane</keyword>
<sequence>MKINYQNKSENPITNGKAIAALILGVLSIIAIAFSGLGLLLGVTGLILGIIGLNEIKRFGHEGRKMAIAGIVCSCLGILITLFLIVASVLLFMSI</sequence>
<protein>
    <submittedName>
        <fullName evidence="3">DUF4190 domain-containing protein</fullName>
    </submittedName>
</protein>
<evidence type="ECO:0000256" key="1">
    <source>
        <dbReference type="SAM" id="Phobius"/>
    </source>
</evidence>
<dbReference type="InterPro" id="IPR025241">
    <property type="entry name" value="DUF4190"/>
</dbReference>
<organism evidence="3 4">
    <name type="scientific">Metabacillus litoralis</name>
    <dbReference type="NCBI Taxonomy" id="152268"/>
    <lineage>
        <taxon>Bacteria</taxon>
        <taxon>Bacillati</taxon>
        <taxon>Bacillota</taxon>
        <taxon>Bacilli</taxon>
        <taxon>Bacillales</taxon>
        <taxon>Bacillaceae</taxon>
        <taxon>Metabacillus</taxon>
    </lineage>
</organism>
<dbReference type="Proteomes" id="UP000321363">
    <property type="component" value="Unassembled WGS sequence"/>
</dbReference>
<dbReference type="AlphaFoldDB" id="A0A5C6WAJ0"/>
<evidence type="ECO:0000313" key="3">
    <source>
        <dbReference type="EMBL" id="TXC92862.1"/>
    </source>
</evidence>
<keyword evidence="1" id="KW-0472">Membrane</keyword>
<dbReference type="EMBL" id="VOQF01000001">
    <property type="protein sequence ID" value="TXC92862.1"/>
    <property type="molecule type" value="Genomic_DNA"/>
</dbReference>
<gene>
    <name evidence="3" type="ORF">FS935_01320</name>
</gene>
<reference evidence="3 4" key="1">
    <citation type="journal article" date="2005" name="Int. J. Syst. Evol. Microbiol.">
        <title>Bacillus litoralis sp. nov., isolated from a tidal flat of the Yellow Sea in Korea.</title>
        <authorList>
            <person name="Yoon J.H."/>
            <person name="Oh T.K."/>
        </authorList>
    </citation>
    <scope>NUCLEOTIDE SEQUENCE [LARGE SCALE GENOMIC DNA]</scope>
    <source>
        <strain evidence="3 4">SW-211</strain>
    </source>
</reference>
<keyword evidence="4" id="KW-1185">Reference proteome</keyword>
<feature type="domain" description="DUF4190" evidence="2">
    <location>
        <begin position="17"/>
        <end position="83"/>
    </location>
</feature>
<name>A0A5C6WAJ0_9BACI</name>
<feature type="transmembrane region" description="Helical" evidence="1">
    <location>
        <begin position="21"/>
        <end position="54"/>
    </location>
</feature>
<comment type="caution">
    <text evidence="3">The sequence shown here is derived from an EMBL/GenBank/DDBJ whole genome shotgun (WGS) entry which is preliminary data.</text>
</comment>
<dbReference type="OrthoDB" id="1955244at2"/>
<feature type="transmembrane region" description="Helical" evidence="1">
    <location>
        <begin position="66"/>
        <end position="92"/>
    </location>
</feature>
<evidence type="ECO:0000313" key="4">
    <source>
        <dbReference type="Proteomes" id="UP000321363"/>
    </source>
</evidence>
<dbReference type="RefSeq" id="WP_146945724.1">
    <property type="nucleotide sequence ID" value="NZ_VOQF01000001.1"/>
</dbReference>
<keyword evidence="1" id="KW-1133">Transmembrane helix</keyword>
<proteinExistence type="predicted"/>